<dbReference type="Proteomes" id="UP000250079">
    <property type="component" value="Chromosome"/>
</dbReference>
<dbReference type="PROSITE" id="PS50111">
    <property type="entry name" value="CHEMOTAXIS_TRANSDUC_2"/>
    <property type="match status" value="1"/>
</dbReference>
<evidence type="ECO:0000256" key="2">
    <source>
        <dbReference type="ARBA" id="ARBA00023224"/>
    </source>
</evidence>
<dbReference type="SUPFAM" id="SSF158472">
    <property type="entry name" value="HAMP domain-like"/>
    <property type="match status" value="1"/>
</dbReference>
<dbReference type="GO" id="GO:0007165">
    <property type="term" value="P:signal transduction"/>
    <property type="evidence" value="ECO:0007669"/>
    <property type="project" value="UniProtKB-KW"/>
</dbReference>
<dbReference type="EMBL" id="CP018632">
    <property type="protein sequence ID" value="ASJ76349.1"/>
    <property type="molecule type" value="Genomic_DNA"/>
</dbReference>
<evidence type="ECO:0000313" key="10">
    <source>
        <dbReference type="Proteomes" id="UP000250079"/>
    </source>
</evidence>
<evidence type="ECO:0000256" key="1">
    <source>
        <dbReference type="ARBA" id="ARBA00004370"/>
    </source>
</evidence>
<keyword evidence="2 4" id="KW-0807">Transducer</keyword>
<dbReference type="KEGG" id="gai:IMCC3135_31510"/>
<keyword evidence="5" id="KW-0175">Coiled coil</keyword>
<dbReference type="AlphaFoldDB" id="A0A2Z2NYF6"/>
<keyword evidence="6" id="KW-1133">Transmembrane helix</keyword>
<sequence>MNLEKAGIQFKLSLAFAFVAATTLVAGMVGIKAFSTFDNTLDNITQYSVPAMTQAMLLAENAGRMETTLAAFAMAMDETARAKSLESLQRIRMETDSLLAESAQGESEGSNEISMLLERMYSQLPTLNDTVVSRLKEDAKLNARIVTLYDEHSVLDELLLEKISIATYELDQNAYDAKERSMTVLDTVLNRSVNTMFNALKLQTKVITVANMLSEIVIADDVDNVEMAEFWYGDEADQLGITLEALHKSHQSDQVDQTVENLLSLGEGEGSIFVSRSKYLSSLAEGETARIDLDNALLIRETVSTLLTLLEPVVDRAYVDVVSNADELKMISGEAIPKLMANGVQQVRLLLEVRATINLVLGNLSVASQLADEAALLSLRSKHVQSSEMLDTVLDSGASFETVVSIAEEVRGFVDLGNDDDGIFVLKSNVLDASQQALELQSQDNALIDELLALVSKRVETSNQSVTTSSIQAERAINSGRWQLLVVAGLSLVSTVLVAWLYVSRYLIARLVRIMEGMSKLAEGDLSSRIAVQGSDELAKMAEIVEVFRANALENQDLQAQREYAAAEREADRKKQLELEASNRLIEQRAREEAQTATERERAQADDLRRRVDALLVVVNAAARGDLTHNVPVEGDDAIGHMGEALYELFRVLRESMSDIGRYSLFLSEASTNLSRISQKMATNADHTSDQLLEASGKVDGVSNNVSTVAAATEEMRTSIGQIAKNATDAANVAGNAVKLADTASQSVRQLSKSSETIGNVVKVITSIAEQTNLLALNATIEAARAGEAGKGFAVVANEVKELAKDTAKATEDISLQISTIQTDSGKAVESITSINEIISSINRIQKTIATSVEEQTKATGEISSTVQWVSVSSDDISSGLSSVADAANETAASAGETKDAAKELADMAIKLEHLVGRFTLTDI</sequence>
<dbReference type="Pfam" id="PF00672">
    <property type="entry name" value="HAMP"/>
    <property type="match status" value="1"/>
</dbReference>
<name>A0A2Z2NYF6_9GAMM</name>
<dbReference type="PANTHER" id="PTHR32089:SF112">
    <property type="entry name" value="LYSOZYME-LIKE PROTEIN-RELATED"/>
    <property type="match status" value="1"/>
</dbReference>
<keyword evidence="10" id="KW-1185">Reference proteome</keyword>
<feature type="transmembrane region" description="Helical" evidence="6">
    <location>
        <begin position="12"/>
        <end position="31"/>
    </location>
</feature>
<reference evidence="9 10" key="1">
    <citation type="submission" date="2016-12" db="EMBL/GenBank/DDBJ databases">
        <authorList>
            <person name="Song W.-J."/>
            <person name="Kurnit D.M."/>
        </authorList>
    </citation>
    <scope>NUCLEOTIDE SEQUENCE [LARGE SCALE GENOMIC DNA]</scope>
    <source>
        <strain evidence="9 10">IMCC3135</strain>
    </source>
</reference>
<dbReference type="InterPro" id="IPR003660">
    <property type="entry name" value="HAMP_dom"/>
</dbReference>
<dbReference type="PROSITE" id="PS50885">
    <property type="entry name" value="HAMP"/>
    <property type="match status" value="2"/>
</dbReference>
<evidence type="ECO:0000259" key="7">
    <source>
        <dbReference type="PROSITE" id="PS50111"/>
    </source>
</evidence>
<dbReference type="RefSeq" id="WP_157736450.1">
    <property type="nucleotide sequence ID" value="NZ_CP018632.1"/>
</dbReference>
<accession>A0A2Z2NYF6</accession>
<feature type="domain" description="HAMP" evidence="8">
    <location>
        <begin position="606"/>
        <end position="658"/>
    </location>
</feature>
<dbReference type="Pfam" id="PF00015">
    <property type="entry name" value="MCPsignal"/>
    <property type="match status" value="1"/>
</dbReference>
<comment type="similarity">
    <text evidence="3">Belongs to the methyl-accepting chemotaxis (MCP) protein family.</text>
</comment>
<dbReference type="InterPro" id="IPR038188">
    <property type="entry name" value="TorS_sensor_sf"/>
</dbReference>
<proteinExistence type="inferred from homology"/>
<evidence type="ECO:0000256" key="5">
    <source>
        <dbReference type="SAM" id="Coils"/>
    </source>
</evidence>
<feature type="domain" description="Methyl-accepting transducer" evidence="7">
    <location>
        <begin position="670"/>
        <end position="906"/>
    </location>
</feature>
<feature type="coiled-coil region" evidence="5">
    <location>
        <begin position="550"/>
        <end position="611"/>
    </location>
</feature>
<gene>
    <name evidence="9" type="primary">mcp4_6</name>
    <name evidence="9" type="ORF">IMCC3135_31510</name>
</gene>
<comment type="subcellular location">
    <subcellularLocation>
        <location evidence="1">Membrane</location>
    </subcellularLocation>
</comment>
<evidence type="ECO:0000256" key="3">
    <source>
        <dbReference type="ARBA" id="ARBA00029447"/>
    </source>
</evidence>
<dbReference type="InterPro" id="IPR004089">
    <property type="entry name" value="MCPsignal_dom"/>
</dbReference>
<evidence type="ECO:0000313" key="9">
    <source>
        <dbReference type="EMBL" id="ASJ76349.1"/>
    </source>
</evidence>
<feature type="domain" description="HAMP" evidence="8">
    <location>
        <begin position="505"/>
        <end position="557"/>
    </location>
</feature>
<dbReference type="PANTHER" id="PTHR32089">
    <property type="entry name" value="METHYL-ACCEPTING CHEMOTAXIS PROTEIN MCPB"/>
    <property type="match status" value="1"/>
</dbReference>
<evidence type="ECO:0000256" key="4">
    <source>
        <dbReference type="PROSITE-ProRule" id="PRU00284"/>
    </source>
</evidence>
<dbReference type="OrthoDB" id="9177152at2"/>
<dbReference type="GO" id="GO:0006935">
    <property type="term" value="P:chemotaxis"/>
    <property type="evidence" value="ECO:0007669"/>
    <property type="project" value="UniProtKB-ARBA"/>
</dbReference>
<keyword evidence="6" id="KW-0812">Transmembrane</keyword>
<evidence type="ECO:0000256" key="6">
    <source>
        <dbReference type="SAM" id="Phobius"/>
    </source>
</evidence>
<dbReference type="CDD" id="cd06225">
    <property type="entry name" value="HAMP"/>
    <property type="match status" value="1"/>
</dbReference>
<dbReference type="Gene3D" id="1.20.58.920">
    <property type="match status" value="2"/>
</dbReference>
<dbReference type="SMART" id="SM00304">
    <property type="entry name" value="HAMP"/>
    <property type="match status" value="2"/>
</dbReference>
<dbReference type="SMART" id="SM00283">
    <property type="entry name" value="MA"/>
    <property type="match status" value="1"/>
</dbReference>
<dbReference type="Gene3D" id="6.10.340.10">
    <property type="match status" value="1"/>
</dbReference>
<protein>
    <submittedName>
        <fullName evidence="9">Methyl-accepting chemotaxis protein 4</fullName>
    </submittedName>
</protein>
<keyword evidence="6" id="KW-0472">Membrane</keyword>
<dbReference type="Gene3D" id="1.10.287.950">
    <property type="entry name" value="Methyl-accepting chemotaxis protein"/>
    <property type="match status" value="1"/>
</dbReference>
<dbReference type="SUPFAM" id="SSF58104">
    <property type="entry name" value="Methyl-accepting chemotaxis protein (MCP) signaling domain"/>
    <property type="match status" value="1"/>
</dbReference>
<evidence type="ECO:0000259" key="8">
    <source>
        <dbReference type="PROSITE" id="PS50885"/>
    </source>
</evidence>
<organism evidence="9 10">
    <name type="scientific">Granulosicoccus antarcticus IMCC3135</name>
    <dbReference type="NCBI Taxonomy" id="1192854"/>
    <lineage>
        <taxon>Bacteria</taxon>
        <taxon>Pseudomonadati</taxon>
        <taxon>Pseudomonadota</taxon>
        <taxon>Gammaproteobacteria</taxon>
        <taxon>Chromatiales</taxon>
        <taxon>Granulosicoccaceae</taxon>
        <taxon>Granulosicoccus</taxon>
    </lineage>
</organism>
<dbReference type="GO" id="GO:0016020">
    <property type="term" value="C:membrane"/>
    <property type="evidence" value="ECO:0007669"/>
    <property type="project" value="UniProtKB-SubCell"/>
</dbReference>